<feature type="compositionally biased region" description="Basic and acidic residues" evidence="1">
    <location>
        <begin position="184"/>
        <end position="197"/>
    </location>
</feature>
<dbReference type="Proteomes" id="UP000694888">
    <property type="component" value="Unplaced"/>
</dbReference>
<evidence type="ECO:0000313" key="2">
    <source>
        <dbReference type="Proteomes" id="UP000694888"/>
    </source>
</evidence>
<feature type="region of interest" description="Disordered" evidence="1">
    <location>
        <begin position="119"/>
        <end position="252"/>
    </location>
</feature>
<dbReference type="PANTHER" id="PTHR13147">
    <property type="entry name" value="FOUR-JOINTED BOX PROTEIN 1"/>
    <property type="match status" value="1"/>
</dbReference>
<dbReference type="RefSeq" id="XP_005108780.1">
    <property type="nucleotide sequence ID" value="XM_005108723.3"/>
</dbReference>
<reference evidence="3" key="1">
    <citation type="submission" date="2025-08" db="UniProtKB">
        <authorList>
            <consortium name="RefSeq"/>
        </authorList>
    </citation>
    <scope>IDENTIFICATION</scope>
</reference>
<name>A0ABM0K4U8_APLCA</name>
<dbReference type="GeneID" id="101863467"/>
<evidence type="ECO:0000256" key="1">
    <source>
        <dbReference type="SAM" id="MobiDB-lite"/>
    </source>
</evidence>
<sequence length="614" mass="67841">MKLVLVVMTGIGFTLGVVFGLLLQLPIDTSLPADPLLPGYPDSHFRFRSRRSLSDGDVVSPGVGGGSGKLSESLSRKGERFVKNAQNDVIVPRNGETLDGATGVDGASANRNDLETRRVAQSAHGGVIPPGDVGETASSESIKGNGGSRLGTKPKLLANSEPGDNPIIGWPVGGRRPNNGQIHVPREGLQRSAKENRGSAAATGPETAVRSDQAQTSRHPSKVLGTGGEESLNRGDATRQSAQAGDRGKNSALRMTINLRKDIVGSDTATNNDRRAEGRNNTLDTSKVAFQKNSEEDLAYLSTLVSGVTWRPQLESSCPRPFSLSEVEQWRRRVDSLDVVKMEEGCGRMQNRLLTLRDASKACARYRLNTDQIQGEIFSYYLARLLNISNIPPTLLVRVDALSPKWRTVHLDMSLAQWADNKLVVLTQFIPDLTPAHIPGEFREEDHRLEPTVAHLGGKSKDELCELVQWSDLIVLDYLTANLDRVINNMFNRQWNDQMMNNPAHNLEKFSDGRLVFLDNESGLFHGYRLLDKYFRYHKSLLHSLCVFRPGTVQAVKRLHASESIGSELHALFSENEALHEHLAGVPDKNVKILKQRLDDVYQQIVTCERNFNR</sequence>
<organism evidence="2 3">
    <name type="scientific">Aplysia californica</name>
    <name type="common">California sea hare</name>
    <dbReference type="NCBI Taxonomy" id="6500"/>
    <lineage>
        <taxon>Eukaryota</taxon>
        <taxon>Metazoa</taxon>
        <taxon>Spiralia</taxon>
        <taxon>Lophotrochozoa</taxon>
        <taxon>Mollusca</taxon>
        <taxon>Gastropoda</taxon>
        <taxon>Heterobranchia</taxon>
        <taxon>Euthyneura</taxon>
        <taxon>Tectipleura</taxon>
        <taxon>Aplysiida</taxon>
        <taxon>Aplysioidea</taxon>
        <taxon>Aplysiidae</taxon>
        <taxon>Aplysia</taxon>
    </lineage>
</organism>
<protein>
    <submittedName>
        <fullName evidence="3">Four-jointed box protein 1-like</fullName>
    </submittedName>
</protein>
<dbReference type="InterPro" id="IPR024868">
    <property type="entry name" value="FJX1/FJ"/>
</dbReference>
<evidence type="ECO:0000313" key="3">
    <source>
        <dbReference type="RefSeq" id="XP_005108780.1"/>
    </source>
</evidence>
<accession>A0ABM0K4U8</accession>
<keyword evidence="2" id="KW-1185">Reference proteome</keyword>
<dbReference type="PANTHER" id="PTHR13147:SF5">
    <property type="entry name" value="FOUR-JOINTED BOX PROTEIN 1"/>
    <property type="match status" value="1"/>
</dbReference>
<proteinExistence type="predicted"/>
<dbReference type="PRINTS" id="PR02072">
    <property type="entry name" value="4JOINTEDBOX1"/>
</dbReference>
<gene>
    <name evidence="3" type="primary">LOC101863467</name>
</gene>